<evidence type="ECO:0000313" key="4">
    <source>
        <dbReference type="Proteomes" id="UP000515480"/>
    </source>
</evidence>
<evidence type="ECO:0000259" key="2">
    <source>
        <dbReference type="Pfam" id="PF02272"/>
    </source>
</evidence>
<dbReference type="InterPro" id="IPR001667">
    <property type="entry name" value="DDH_dom"/>
</dbReference>
<dbReference type="InterPro" id="IPR051319">
    <property type="entry name" value="Oligoribo/pAp-PDE_c-di-AMP_PDE"/>
</dbReference>
<dbReference type="KEGG" id="stim:H1B31_06335"/>
<evidence type="ECO:0000259" key="1">
    <source>
        <dbReference type="Pfam" id="PF01368"/>
    </source>
</evidence>
<proteinExistence type="predicted"/>
<sequence>MKITLDEAAKIIGDAQTIILTSHIRPDGDSIGSTLGLMHYLRAQGKDARVLIDDDLPRIFKVLPGLEMIERPAEGVRYTADLLIVCDVELKRTGNVVSSVDAVRVLNIDHHVTNDEEAEYLYLNPDYAATCEIMHDLIGAMGGTFSLDVATCLYTGMATDTGFFRFSNTTPHTMRAAADLIEVGVKPNIISVAMELKSYDEVMAQVRAIRNLEMFHDGMVAAVFIDEEKAKEVTTTEGLLDKLRVIEGTQVVFFMKWLEKDTYRVSMRSKGTNVSRIAQGFGGGGHVRAAGCTIYAPFDEAKKKILAAIGEELNR</sequence>
<feature type="domain" description="DDH" evidence="1">
    <location>
        <begin position="18"/>
        <end position="157"/>
    </location>
</feature>
<gene>
    <name evidence="3" type="ORF">H1B31_06335</name>
</gene>
<keyword evidence="4" id="KW-1185">Reference proteome</keyword>
<dbReference type="InterPro" id="IPR038763">
    <property type="entry name" value="DHH_sf"/>
</dbReference>
<organism evidence="3 4">
    <name type="scientific">Selenomonas timonae</name>
    <dbReference type="NCBI Taxonomy" id="2754044"/>
    <lineage>
        <taxon>Bacteria</taxon>
        <taxon>Bacillati</taxon>
        <taxon>Bacillota</taxon>
        <taxon>Negativicutes</taxon>
        <taxon>Selenomonadales</taxon>
        <taxon>Selenomonadaceae</taxon>
        <taxon>Selenomonas</taxon>
    </lineage>
</organism>
<dbReference type="AlphaFoldDB" id="A0A7G7VHD3"/>
<dbReference type="Pfam" id="PF01368">
    <property type="entry name" value="DHH"/>
    <property type="match status" value="1"/>
</dbReference>
<dbReference type="GO" id="GO:0003676">
    <property type="term" value="F:nucleic acid binding"/>
    <property type="evidence" value="ECO:0007669"/>
    <property type="project" value="InterPro"/>
</dbReference>
<accession>A0A7G7VHD3</accession>
<evidence type="ECO:0000313" key="3">
    <source>
        <dbReference type="EMBL" id="QNH53526.1"/>
    </source>
</evidence>
<dbReference type="Proteomes" id="UP000515480">
    <property type="component" value="Chromosome"/>
</dbReference>
<dbReference type="PANTHER" id="PTHR47618:SF1">
    <property type="entry name" value="BIFUNCTIONAL OLIGORIBONUCLEASE AND PAP PHOSPHATASE NRNA"/>
    <property type="match status" value="1"/>
</dbReference>
<dbReference type="RefSeq" id="WP_009439629.1">
    <property type="nucleotide sequence ID" value="NZ_CP060204.1"/>
</dbReference>
<dbReference type="InterPro" id="IPR003156">
    <property type="entry name" value="DHHA1_dom"/>
</dbReference>
<protein>
    <submittedName>
        <fullName evidence="3">Bifunctional oligoribonuclease/PAP phosphatase NrnA</fullName>
    </submittedName>
</protein>
<reference evidence="3 4" key="1">
    <citation type="submission" date="2020-07" db="EMBL/GenBank/DDBJ databases">
        <title>Complete genome and description of Selenomonas timonensis sp. nov., a new bacterium isolated from a gingivitis subject.</title>
        <authorList>
            <person name="Antezack A."/>
        </authorList>
    </citation>
    <scope>NUCLEOTIDE SEQUENCE [LARGE SCALE GENOMIC DNA]</scope>
    <source>
        <strain evidence="3 4">Marseille-Q3039</strain>
    </source>
</reference>
<dbReference type="PANTHER" id="PTHR47618">
    <property type="entry name" value="BIFUNCTIONAL OLIGORIBONUCLEASE AND PAP PHOSPHATASE NRNA"/>
    <property type="match status" value="1"/>
</dbReference>
<dbReference type="Pfam" id="PF02272">
    <property type="entry name" value="DHHA1"/>
    <property type="match status" value="1"/>
</dbReference>
<feature type="domain" description="DHHA1" evidence="2">
    <location>
        <begin position="232"/>
        <end position="313"/>
    </location>
</feature>
<dbReference type="Gene3D" id="3.10.310.30">
    <property type="match status" value="1"/>
</dbReference>
<dbReference type="EMBL" id="CP060204">
    <property type="protein sequence ID" value="QNH53526.1"/>
    <property type="molecule type" value="Genomic_DNA"/>
</dbReference>
<dbReference type="SUPFAM" id="SSF64182">
    <property type="entry name" value="DHH phosphoesterases"/>
    <property type="match status" value="1"/>
</dbReference>
<dbReference type="Gene3D" id="3.90.1640.10">
    <property type="entry name" value="inorganic pyrophosphatase (n-terminal core)"/>
    <property type="match status" value="1"/>
</dbReference>
<name>A0A7G7VHD3_9FIRM</name>